<dbReference type="InterPro" id="IPR038085">
    <property type="entry name" value="Rnp2-like_sf"/>
</dbReference>
<evidence type="ECO:0000256" key="1">
    <source>
        <dbReference type="ARBA" id="ARBA00010800"/>
    </source>
</evidence>
<dbReference type="GO" id="GO:0005730">
    <property type="term" value="C:nucleolus"/>
    <property type="evidence" value="ECO:0007669"/>
    <property type="project" value="TreeGrafter"/>
</dbReference>
<dbReference type="Pfam" id="PF01900">
    <property type="entry name" value="RNase_P_Rpp14"/>
    <property type="match status" value="1"/>
</dbReference>
<keyword evidence="2" id="KW-0819">tRNA processing</keyword>
<proteinExistence type="inferred from homology"/>
<name>A0A2M3ZCS4_9DIPT</name>
<sequence length="106" mass="12212">MSDYFYFDVELKLAQEPDQLLPIYVKASLEQSLQKVFGEIGGQTVVDLLKFDAKRRRLILRVPKDFYAKLRAAITLIGEFQGVPCHFLVRKVSPLLLTLVETHLDF</sequence>
<organism evidence="3">
    <name type="scientific">Anopheles braziliensis</name>
    <dbReference type="NCBI Taxonomy" id="58242"/>
    <lineage>
        <taxon>Eukaryota</taxon>
        <taxon>Metazoa</taxon>
        <taxon>Ecdysozoa</taxon>
        <taxon>Arthropoda</taxon>
        <taxon>Hexapoda</taxon>
        <taxon>Insecta</taxon>
        <taxon>Pterygota</taxon>
        <taxon>Neoptera</taxon>
        <taxon>Endopterygota</taxon>
        <taxon>Diptera</taxon>
        <taxon>Nematocera</taxon>
        <taxon>Culicoidea</taxon>
        <taxon>Culicidae</taxon>
        <taxon>Anophelinae</taxon>
        <taxon>Anopheles</taxon>
    </lineage>
</organism>
<protein>
    <submittedName>
        <fullName evidence="3">Uncharacterized protein</fullName>
    </submittedName>
</protein>
<reference evidence="3" key="1">
    <citation type="submission" date="2018-01" db="EMBL/GenBank/DDBJ databases">
        <title>An insight into the sialome of Amazonian anophelines.</title>
        <authorList>
            <person name="Ribeiro J.M."/>
            <person name="Scarpassa V."/>
            <person name="Calvo E."/>
        </authorList>
    </citation>
    <scope>NUCLEOTIDE SEQUENCE</scope>
    <source>
        <tissue evidence="3">Salivary glands</tissue>
    </source>
</reference>
<dbReference type="PANTHER" id="PTHR15441">
    <property type="entry name" value="RIBONUCLEASE P PROTEIN SUBUNIT P14"/>
    <property type="match status" value="1"/>
</dbReference>
<dbReference type="PANTHER" id="PTHR15441:SF1">
    <property type="entry name" value="RIBONUCLEASE P PROTEIN SUBUNIT P14"/>
    <property type="match status" value="1"/>
</dbReference>
<comment type="similarity">
    <text evidence="1">Belongs to the eukaryotic/archaeal RNase P protein component 2 family.</text>
</comment>
<dbReference type="GO" id="GO:0030681">
    <property type="term" value="C:multimeric ribonuclease P complex"/>
    <property type="evidence" value="ECO:0007669"/>
    <property type="project" value="TreeGrafter"/>
</dbReference>
<dbReference type="GO" id="GO:0033204">
    <property type="term" value="F:ribonuclease P RNA binding"/>
    <property type="evidence" value="ECO:0007669"/>
    <property type="project" value="TreeGrafter"/>
</dbReference>
<dbReference type="SUPFAM" id="SSF160350">
    <property type="entry name" value="Rnp2-like"/>
    <property type="match status" value="1"/>
</dbReference>
<dbReference type="AlphaFoldDB" id="A0A2M3ZCS4"/>
<dbReference type="EMBL" id="GGFM01005544">
    <property type="protein sequence ID" value="MBW26295.1"/>
    <property type="molecule type" value="Transcribed_RNA"/>
</dbReference>
<dbReference type="GO" id="GO:0001682">
    <property type="term" value="P:tRNA 5'-leader removal"/>
    <property type="evidence" value="ECO:0007669"/>
    <property type="project" value="InterPro"/>
</dbReference>
<evidence type="ECO:0000313" key="3">
    <source>
        <dbReference type="EMBL" id="MBW26295.1"/>
    </source>
</evidence>
<evidence type="ECO:0000256" key="2">
    <source>
        <dbReference type="ARBA" id="ARBA00022694"/>
    </source>
</evidence>
<accession>A0A2M3ZCS4</accession>
<dbReference type="Gene3D" id="3.30.70.3250">
    <property type="entry name" value="Ribonuclease P, Pop5 subunit"/>
    <property type="match status" value="1"/>
</dbReference>
<dbReference type="InterPro" id="IPR002759">
    <property type="entry name" value="Pop5/Rpp14/Rnp2-like"/>
</dbReference>